<keyword evidence="3" id="KW-1185">Reference proteome</keyword>
<dbReference type="Proteomes" id="UP000224634">
    <property type="component" value="Unassembled WGS sequence"/>
</dbReference>
<evidence type="ECO:0000256" key="1">
    <source>
        <dbReference type="SAM" id="MobiDB-lite"/>
    </source>
</evidence>
<feature type="compositionally biased region" description="Polar residues" evidence="1">
    <location>
        <begin position="294"/>
        <end position="309"/>
    </location>
</feature>
<proteinExistence type="predicted"/>
<dbReference type="STRING" id="1447883.A0A2B7Y6J0"/>
<dbReference type="EMBL" id="PDNA01000072">
    <property type="protein sequence ID" value="PGH16653.1"/>
    <property type="molecule type" value="Genomic_DNA"/>
</dbReference>
<dbReference type="OrthoDB" id="5401786at2759"/>
<organism evidence="2 3">
    <name type="scientific">Polytolypa hystricis (strain UAMH7299)</name>
    <dbReference type="NCBI Taxonomy" id="1447883"/>
    <lineage>
        <taxon>Eukaryota</taxon>
        <taxon>Fungi</taxon>
        <taxon>Dikarya</taxon>
        <taxon>Ascomycota</taxon>
        <taxon>Pezizomycotina</taxon>
        <taxon>Eurotiomycetes</taxon>
        <taxon>Eurotiomycetidae</taxon>
        <taxon>Onygenales</taxon>
        <taxon>Onygenales incertae sedis</taxon>
        <taxon>Polytolypa</taxon>
    </lineage>
</organism>
<feature type="region of interest" description="Disordered" evidence="1">
    <location>
        <begin position="294"/>
        <end position="319"/>
    </location>
</feature>
<name>A0A2B7Y6J0_POLH7</name>
<sequence>MDNNFTRHDERQTNFNLYLQRLCTQPDPNLYADYHSEIMEQSGREELIRKFQKIYEDPDRVARELHGRFGSLPILVPSVPVTPGRGIEDIRLDNMASTAPGCQFVVQSRWWWQRLGEIHAYGPGTFSFPENPMLNSTRNACIFPNPKLDEASSMQLDSMEAEKAEDANMERRAAHIRETAASRPYFQFLFHMSKCREWYTRGSKASQVSDTEAYAFLKELWIDWEIWDPKWDFLPEMTWSHETRVENRDEDPLLATLALHALRKSLGQPSEACTYLLRRLNLRVRELRLPRCGQSVSDPQVPMDQSGQSPFGRLERGRG</sequence>
<protein>
    <submittedName>
        <fullName evidence="2">Uncharacterized protein</fullName>
    </submittedName>
</protein>
<accession>A0A2B7Y6J0</accession>
<dbReference type="AlphaFoldDB" id="A0A2B7Y6J0"/>
<evidence type="ECO:0000313" key="2">
    <source>
        <dbReference type="EMBL" id="PGH16653.1"/>
    </source>
</evidence>
<reference evidence="2 3" key="1">
    <citation type="submission" date="2017-10" db="EMBL/GenBank/DDBJ databases">
        <title>Comparative genomics in systemic dimorphic fungi from Ajellomycetaceae.</title>
        <authorList>
            <person name="Munoz J.F."/>
            <person name="Mcewen J.G."/>
            <person name="Clay O.K."/>
            <person name="Cuomo C.A."/>
        </authorList>
    </citation>
    <scope>NUCLEOTIDE SEQUENCE [LARGE SCALE GENOMIC DNA]</scope>
    <source>
        <strain evidence="2 3">UAMH7299</strain>
    </source>
</reference>
<evidence type="ECO:0000313" key="3">
    <source>
        <dbReference type="Proteomes" id="UP000224634"/>
    </source>
</evidence>
<comment type="caution">
    <text evidence="2">The sequence shown here is derived from an EMBL/GenBank/DDBJ whole genome shotgun (WGS) entry which is preliminary data.</text>
</comment>
<gene>
    <name evidence="2" type="ORF">AJ80_05155</name>
</gene>